<dbReference type="InterPro" id="IPR019734">
    <property type="entry name" value="TPR_rpt"/>
</dbReference>
<dbReference type="STRING" id="1027371.GOALK_120_00410"/>
<protein>
    <submittedName>
        <fullName evidence="1">Uncharacterized protein</fullName>
    </submittedName>
</protein>
<dbReference type="EMBL" id="BACI01000120">
    <property type="protein sequence ID" value="GAA14984.1"/>
    <property type="molecule type" value="Genomic_DNA"/>
</dbReference>
<comment type="caution">
    <text evidence="1">The sequence shown here is derived from an EMBL/GenBank/DDBJ whole genome shotgun (WGS) entry which is preliminary data.</text>
</comment>
<accession>F9W295</accession>
<dbReference type="Gene3D" id="1.25.40.10">
    <property type="entry name" value="Tetratricopeptide repeat domain"/>
    <property type="match status" value="2"/>
</dbReference>
<dbReference type="SMART" id="SM00028">
    <property type="entry name" value="TPR"/>
    <property type="match status" value="3"/>
</dbReference>
<sequence>MSAGSDEQRDEFDADEWERVRAELYAVANEADVAGDPRAIAAAYVELAEHLADVAGTDEVIDAVLGARDAYAEFDPEAATELLQVIGLIAFRSGDYVTAHEAMGLACDELSEYEDHEKFAGALNDFGTLSTQVGEFDDADRALGLAEQIYLELGTVHDVAEVRLNLANNHRMSGRRQEAEKAFLELVDFFGDATLRAAMCLTSLAATYVESGRPQLAVPAFERAIEICEREGDREHATESRMGLALVFMATGDVARGEELLSEAIRFFEATGKPDKVAICEYNRANAALARHDFSVADEAFAAARDGLAAAGMHHQLANLAWNRVKRLVTEASIDPLRRATLSAEAVDTAVAALIAGDYQRFQFADARRRARWRESLEHRITWTFIMVRQLGSVTLMADLIETVLSGGVHGLVATEADAGPLNLDIPLDMTDVRQTVSTDPFGDSGDIAFAMAQGLGATLLDRAELPMAPPPALVDGDGRLLLARQREMAASLDPYLAAVLQGAPRVPIW</sequence>
<evidence type="ECO:0000313" key="1">
    <source>
        <dbReference type="EMBL" id="GAA14984.1"/>
    </source>
</evidence>
<organism evidence="1 2">
    <name type="scientific">Gordonia alkanivorans NBRC 16433</name>
    <dbReference type="NCBI Taxonomy" id="1027371"/>
    <lineage>
        <taxon>Bacteria</taxon>
        <taxon>Bacillati</taxon>
        <taxon>Actinomycetota</taxon>
        <taxon>Actinomycetes</taxon>
        <taxon>Mycobacteriales</taxon>
        <taxon>Gordoniaceae</taxon>
        <taxon>Gordonia</taxon>
    </lineage>
</organism>
<dbReference type="AlphaFoldDB" id="F9W295"/>
<dbReference type="Proteomes" id="UP000003558">
    <property type="component" value="Unassembled WGS sequence"/>
</dbReference>
<evidence type="ECO:0000313" key="2">
    <source>
        <dbReference type="Proteomes" id="UP000003558"/>
    </source>
</evidence>
<gene>
    <name evidence="1" type="ORF">GOALK_120_00410</name>
</gene>
<proteinExistence type="predicted"/>
<reference evidence="1 2" key="1">
    <citation type="submission" date="2011-05" db="EMBL/GenBank/DDBJ databases">
        <title>Whole genome shotgun sequence of Gordonia alkanivorans NBRC 16433.</title>
        <authorList>
            <person name="Hosoyama A."/>
            <person name="Nakamura S."/>
            <person name="Takarada H."/>
            <person name="Tsuchikane K."/>
            <person name="Yamazaki S."/>
            <person name="Fujita N."/>
        </authorList>
    </citation>
    <scope>NUCLEOTIDE SEQUENCE [LARGE SCALE GENOMIC DNA]</scope>
    <source>
        <strain evidence="1 2">NBRC 16433</strain>
    </source>
</reference>
<dbReference type="InterPro" id="IPR011990">
    <property type="entry name" value="TPR-like_helical_dom_sf"/>
</dbReference>
<dbReference type="eggNOG" id="COG0457">
    <property type="taxonomic scope" value="Bacteria"/>
</dbReference>
<dbReference type="RefSeq" id="WP_006361050.1">
    <property type="nucleotide sequence ID" value="NZ_BACI01000120.1"/>
</dbReference>
<dbReference type="Pfam" id="PF14938">
    <property type="entry name" value="SNAP"/>
    <property type="match status" value="1"/>
</dbReference>
<dbReference type="SUPFAM" id="SSF48452">
    <property type="entry name" value="TPR-like"/>
    <property type="match status" value="1"/>
</dbReference>
<name>F9W295_9ACTN</name>